<dbReference type="AlphaFoldDB" id="A0A8I0AEI8"/>
<gene>
    <name evidence="3" type="ORF">H8R92_10910</name>
</gene>
<feature type="domain" description="ACT" evidence="2">
    <location>
        <begin position="69"/>
        <end position="144"/>
    </location>
</feature>
<dbReference type="Gene3D" id="3.30.70.260">
    <property type="match status" value="1"/>
</dbReference>
<dbReference type="RefSeq" id="WP_186835470.1">
    <property type="nucleotide sequence ID" value="NZ_JACOOQ010000019.1"/>
</dbReference>
<comment type="similarity">
    <text evidence="1">Belongs to the UPF0735 family.</text>
</comment>
<dbReference type="Pfam" id="PF13291">
    <property type="entry name" value="ACT_4"/>
    <property type="match status" value="1"/>
</dbReference>
<evidence type="ECO:0000256" key="1">
    <source>
        <dbReference type="HAMAP-Rule" id="MF_00707"/>
    </source>
</evidence>
<dbReference type="InterPro" id="IPR002912">
    <property type="entry name" value="ACT_dom"/>
</dbReference>
<dbReference type="Proteomes" id="UP000662088">
    <property type="component" value="Unassembled WGS sequence"/>
</dbReference>
<proteinExistence type="inferred from homology"/>
<accession>A0A8I0AEI8</accession>
<keyword evidence="4" id="KW-1185">Reference proteome</keyword>
<evidence type="ECO:0000313" key="3">
    <source>
        <dbReference type="EMBL" id="MBC5640924.1"/>
    </source>
</evidence>
<reference evidence="3" key="1">
    <citation type="submission" date="2020-08" db="EMBL/GenBank/DDBJ databases">
        <title>Genome public.</title>
        <authorList>
            <person name="Liu C."/>
            <person name="Sun Q."/>
        </authorList>
    </citation>
    <scope>NUCLEOTIDE SEQUENCE</scope>
    <source>
        <strain evidence="3">NSJ-42</strain>
    </source>
</reference>
<dbReference type="SUPFAM" id="SSF55021">
    <property type="entry name" value="ACT-like"/>
    <property type="match status" value="1"/>
</dbReference>
<dbReference type="CDD" id="cd04888">
    <property type="entry name" value="ACT_PheB-BS"/>
    <property type="match status" value="1"/>
</dbReference>
<dbReference type="InterPro" id="IPR008310">
    <property type="entry name" value="UPF0735_ACT_dom-cont"/>
</dbReference>
<evidence type="ECO:0000313" key="4">
    <source>
        <dbReference type="Proteomes" id="UP000662088"/>
    </source>
</evidence>
<protein>
    <recommendedName>
        <fullName evidence="1">UPF0735 ACT domain-containing protein H8R92_10910</fullName>
    </recommendedName>
</protein>
<comment type="caution">
    <text evidence="3">The sequence shown here is derived from an EMBL/GenBank/DDBJ whole genome shotgun (WGS) entry which is preliminary data.</text>
</comment>
<dbReference type="HAMAP" id="MF_00707">
    <property type="entry name" value="UPF0735"/>
    <property type="match status" value="1"/>
</dbReference>
<organism evidence="3 4">
    <name type="scientific">Clostridium lentum</name>
    <dbReference type="NCBI Taxonomy" id="2763037"/>
    <lineage>
        <taxon>Bacteria</taxon>
        <taxon>Bacillati</taxon>
        <taxon>Bacillota</taxon>
        <taxon>Clostridia</taxon>
        <taxon>Eubacteriales</taxon>
        <taxon>Clostridiaceae</taxon>
        <taxon>Clostridium</taxon>
    </lineage>
</organism>
<dbReference type="PROSITE" id="PS51671">
    <property type="entry name" value="ACT"/>
    <property type="match status" value="1"/>
</dbReference>
<dbReference type="PIRSF" id="PIRSF025624">
    <property type="entry name" value="ACT_PheB"/>
    <property type="match status" value="1"/>
</dbReference>
<sequence>MKDDYLVIDKKVLSEIFQKVIDTKKIIENGDVKGITEATKVTGISRSVFYKYKDYVFEFSKMSAGRKVTFSMMVKHEKGLLSTILNEISKEGGNILTINQGIPINDVANLSITMDISSMEKNFKIFLNEINNINGVDNVELIAIE</sequence>
<dbReference type="InterPro" id="IPR045865">
    <property type="entry name" value="ACT-like_dom_sf"/>
</dbReference>
<dbReference type="NCBIfam" id="NF003361">
    <property type="entry name" value="PRK04435.1"/>
    <property type="match status" value="1"/>
</dbReference>
<name>A0A8I0AEI8_9CLOT</name>
<dbReference type="EMBL" id="JACOOQ010000019">
    <property type="protein sequence ID" value="MBC5640924.1"/>
    <property type="molecule type" value="Genomic_DNA"/>
</dbReference>
<evidence type="ECO:0000259" key="2">
    <source>
        <dbReference type="PROSITE" id="PS51671"/>
    </source>
</evidence>